<evidence type="ECO:0000313" key="5">
    <source>
        <dbReference type="EMBL" id="AKA68707.1"/>
    </source>
</evidence>
<dbReference type="EMBL" id="CP009933">
    <property type="protein sequence ID" value="AKA68707.1"/>
    <property type="molecule type" value="Genomic_DNA"/>
</dbReference>
<name>A0A0E3M5P9_CLOSL</name>
<dbReference type="GO" id="GO:0003700">
    <property type="term" value="F:DNA-binding transcription factor activity"/>
    <property type="evidence" value="ECO:0007669"/>
    <property type="project" value="InterPro"/>
</dbReference>
<keyword evidence="2" id="KW-0238">DNA-binding</keyword>
<sequence length="338" mass="39917">MKNKKSLDIHTFYNLSRYCFLNIEYNYSSVVEQTGITLPQLRILWILKAFPGISLGKIATIGYWTCPTVTNILKILVDKKLVIKEDSVNKKVYKLNVTEEGEKYININKQNKSKNFHLFDLMNLFSEEELDFIVDFYKDIVIKCGKDYIFQYVDKINSLSLKVDYDDFSKDETKKLKKLVFFYNTLRIFILHVEHDHRLLLKNLNLTYPQLRALWIIEAFPGVTSRALSSLAFWSPSTASLIVKNLYTKDLIYKEKAAVKNSLYLFINSKGEQTLIDDFKLNNHRLIINDYLKDTEEKTLNTINNHLYLINKKLKNDMVENYIEKIHEVLESYHDKFR</sequence>
<dbReference type="Gene3D" id="1.10.10.10">
    <property type="entry name" value="Winged helix-like DNA-binding domain superfamily/Winged helix DNA-binding domain"/>
    <property type="match status" value="2"/>
</dbReference>
<dbReference type="PROSITE" id="PS50995">
    <property type="entry name" value="HTH_MARR_2"/>
    <property type="match status" value="1"/>
</dbReference>
<gene>
    <name evidence="5" type="ORF">CSCA_1582</name>
</gene>
<dbReference type="KEGG" id="csq:CSCA_1582"/>
<evidence type="ECO:0000313" key="6">
    <source>
        <dbReference type="Proteomes" id="UP000033115"/>
    </source>
</evidence>
<dbReference type="RefSeq" id="WP_029159337.1">
    <property type="nucleotide sequence ID" value="NZ_CP009933.1"/>
</dbReference>
<dbReference type="AlphaFoldDB" id="A0A0E3M5P9"/>
<dbReference type="PANTHER" id="PTHR42756:SF1">
    <property type="entry name" value="TRANSCRIPTIONAL REPRESSOR OF EMRAB OPERON"/>
    <property type="match status" value="1"/>
</dbReference>
<evidence type="ECO:0000256" key="1">
    <source>
        <dbReference type="ARBA" id="ARBA00023015"/>
    </source>
</evidence>
<dbReference type="SMART" id="SM00347">
    <property type="entry name" value="HTH_MARR"/>
    <property type="match status" value="2"/>
</dbReference>
<dbReference type="GO" id="GO:0003677">
    <property type="term" value="F:DNA binding"/>
    <property type="evidence" value="ECO:0007669"/>
    <property type="project" value="UniProtKB-KW"/>
</dbReference>
<keyword evidence="1" id="KW-0805">Transcription regulation</keyword>
<dbReference type="InterPro" id="IPR036388">
    <property type="entry name" value="WH-like_DNA-bd_sf"/>
</dbReference>
<evidence type="ECO:0000256" key="2">
    <source>
        <dbReference type="ARBA" id="ARBA00023125"/>
    </source>
</evidence>
<dbReference type="Pfam" id="PF01047">
    <property type="entry name" value="MarR"/>
    <property type="match status" value="1"/>
</dbReference>
<keyword evidence="6" id="KW-1185">Reference proteome</keyword>
<accession>A0A0E3M5P9</accession>
<dbReference type="InterPro" id="IPR000835">
    <property type="entry name" value="HTH_MarR-typ"/>
</dbReference>
<dbReference type="InterPro" id="IPR036390">
    <property type="entry name" value="WH_DNA-bd_sf"/>
</dbReference>
<dbReference type="SUPFAM" id="SSF46785">
    <property type="entry name" value="Winged helix' DNA-binding domain"/>
    <property type="match status" value="2"/>
</dbReference>
<evidence type="ECO:0000259" key="4">
    <source>
        <dbReference type="PROSITE" id="PS50995"/>
    </source>
</evidence>
<proteinExistence type="predicted"/>
<dbReference type="PANTHER" id="PTHR42756">
    <property type="entry name" value="TRANSCRIPTIONAL REGULATOR, MARR"/>
    <property type="match status" value="1"/>
</dbReference>
<dbReference type="Proteomes" id="UP000033115">
    <property type="component" value="Chromosome"/>
</dbReference>
<keyword evidence="3" id="KW-0804">Transcription</keyword>
<dbReference type="STRING" id="1548.CSCA_1582"/>
<evidence type="ECO:0000256" key="3">
    <source>
        <dbReference type="ARBA" id="ARBA00023163"/>
    </source>
</evidence>
<reference evidence="5 6" key="1">
    <citation type="journal article" date="2015" name="J. Biotechnol.">
        <title>Complete genome sequence of a malodorant-producing acetogen, Clostridium scatologenes ATCC 25775(T).</title>
        <authorList>
            <person name="Zhu Z."/>
            <person name="Guo T."/>
            <person name="Zheng H."/>
            <person name="Song T."/>
            <person name="Ouyang P."/>
            <person name="Xie J."/>
        </authorList>
    </citation>
    <scope>NUCLEOTIDE SEQUENCE [LARGE SCALE GENOMIC DNA]</scope>
    <source>
        <strain evidence="5 6">ATCC 25775</strain>
    </source>
</reference>
<organism evidence="5 6">
    <name type="scientific">Clostridium scatologenes</name>
    <dbReference type="NCBI Taxonomy" id="1548"/>
    <lineage>
        <taxon>Bacteria</taxon>
        <taxon>Bacillati</taxon>
        <taxon>Bacillota</taxon>
        <taxon>Clostridia</taxon>
        <taxon>Eubacteriales</taxon>
        <taxon>Clostridiaceae</taxon>
        <taxon>Clostridium</taxon>
    </lineage>
</organism>
<dbReference type="HOGENOM" id="CLU_801019_0_0_9"/>
<protein>
    <submittedName>
        <fullName evidence="5">Transcriptional regulator, MarR family</fullName>
    </submittedName>
</protein>
<feature type="domain" description="HTH marR-type" evidence="4">
    <location>
        <begin position="1"/>
        <end position="142"/>
    </location>
</feature>